<dbReference type="Proteomes" id="UP000593892">
    <property type="component" value="Chromosome"/>
</dbReference>
<gene>
    <name evidence="1" type="ORF">IRI77_15380</name>
</gene>
<evidence type="ECO:0000313" key="2">
    <source>
        <dbReference type="Proteomes" id="UP000593892"/>
    </source>
</evidence>
<dbReference type="AlphaFoldDB" id="A0A7S7NWY7"/>
<dbReference type="PANTHER" id="PTHR38479:SF2">
    <property type="entry name" value="WINGED HELIX DNA-BINDING DOMAIN-CONTAINING PROTEIN"/>
    <property type="match status" value="1"/>
</dbReference>
<dbReference type="RefSeq" id="WP_194452925.1">
    <property type="nucleotide sequence ID" value="NZ_CP063849.1"/>
</dbReference>
<dbReference type="KEGG" id="pfer:IRI77_15380"/>
<accession>A0A7S7NWY7</accession>
<dbReference type="Pfam" id="PF06224">
    <property type="entry name" value="AlkZ-like"/>
    <property type="match status" value="1"/>
</dbReference>
<keyword evidence="2" id="KW-1185">Reference proteome</keyword>
<evidence type="ECO:0000313" key="1">
    <source>
        <dbReference type="EMBL" id="QOY91271.1"/>
    </source>
</evidence>
<sequence length="340" mass="36820">MTTRLVLTRSQILSFRRRVNALDERLPEGEESLRTAAWAGLQDSVPRAALLSIHARVAETSPASWEHPSLVQLWGPRFNDYVVAAKDLAVFSLGRLPADAVRRARAHDTAERLHAFLDGGRMPFGQAGRAMGVPPNSLRYGAATGRVLMRWEGARQPVVWTGPPPEMQPEEARRELARRYLHVFGPGTAASFSRWAGVSGAAANAVFRELAGTLAAVRTPVGEGWILAEDEGALRAKAGPVAAARLLPSGDAFYLAWGADRALIVPDERRRAELWTSRVWPGALLVGGEIAGVWRRAGAEVSIDCWRRLTSKERAAVETEAVGLPLPGGVSIGVQWNGPV</sequence>
<dbReference type="GO" id="GO:0003677">
    <property type="term" value="F:DNA binding"/>
    <property type="evidence" value="ECO:0007669"/>
    <property type="project" value="UniProtKB-KW"/>
</dbReference>
<keyword evidence="1" id="KW-0238">DNA-binding</keyword>
<organism evidence="1 2">
    <name type="scientific">Paludibaculum fermentans</name>
    <dbReference type="NCBI Taxonomy" id="1473598"/>
    <lineage>
        <taxon>Bacteria</taxon>
        <taxon>Pseudomonadati</taxon>
        <taxon>Acidobacteriota</taxon>
        <taxon>Terriglobia</taxon>
        <taxon>Bryobacterales</taxon>
        <taxon>Bryobacteraceae</taxon>
        <taxon>Paludibaculum</taxon>
    </lineage>
</organism>
<dbReference type="InterPro" id="IPR009351">
    <property type="entry name" value="AlkZ-like"/>
</dbReference>
<dbReference type="EMBL" id="CP063849">
    <property type="protein sequence ID" value="QOY91271.1"/>
    <property type="molecule type" value="Genomic_DNA"/>
</dbReference>
<protein>
    <submittedName>
        <fullName evidence="1">Winged helix DNA-binding domain-containing protein</fullName>
    </submittedName>
</protein>
<proteinExistence type="predicted"/>
<reference evidence="1 2" key="1">
    <citation type="submission" date="2020-10" db="EMBL/GenBank/DDBJ databases">
        <title>Complete genome sequence of Paludibaculum fermentans P105T, a facultatively anaerobic acidobacterium capable of dissimilatory Fe(III) reduction.</title>
        <authorList>
            <person name="Dedysh S.N."/>
            <person name="Beletsky A.V."/>
            <person name="Kulichevskaya I.S."/>
            <person name="Mardanov A.V."/>
            <person name="Ravin N.V."/>
        </authorList>
    </citation>
    <scope>NUCLEOTIDE SEQUENCE [LARGE SCALE GENOMIC DNA]</scope>
    <source>
        <strain evidence="1 2">P105</strain>
    </source>
</reference>
<dbReference type="PANTHER" id="PTHR38479">
    <property type="entry name" value="LMO0824 PROTEIN"/>
    <property type="match status" value="1"/>
</dbReference>
<name>A0A7S7NWY7_PALFE</name>